<evidence type="ECO:0000259" key="5">
    <source>
        <dbReference type="Pfam" id="PF00288"/>
    </source>
</evidence>
<dbReference type="Gene3D" id="3.30.230.10">
    <property type="match status" value="1"/>
</dbReference>
<accession>S5MIF0</accession>
<dbReference type="Pfam" id="PF00288">
    <property type="entry name" value="GHMP_kinases_N"/>
    <property type="match status" value="1"/>
</dbReference>
<evidence type="ECO:0000256" key="1">
    <source>
        <dbReference type="ARBA" id="ARBA00022679"/>
    </source>
</evidence>
<evidence type="ECO:0000256" key="2">
    <source>
        <dbReference type="ARBA" id="ARBA00022741"/>
    </source>
</evidence>
<feature type="domain" description="GHMP kinase N-terminal" evidence="5">
    <location>
        <begin position="61"/>
        <end position="129"/>
    </location>
</feature>
<dbReference type="HOGENOM" id="CLU_053057_2_1_14"/>
<dbReference type="OrthoDB" id="389264at2"/>
<reference evidence="6 7" key="1">
    <citation type="journal article" date="2013" name="Genome Biol. Evol.">
        <title>Comparison of metabolic capacities and inference of gene content evolution in mosquito-associated Spiroplasma diminutum and S. taiwanense.</title>
        <authorList>
            <person name="Lo W.S."/>
            <person name="Ku C."/>
            <person name="Chen L.L."/>
            <person name="Chang T.H."/>
            <person name="Kuo C.H."/>
        </authorList>
    </citation>
    <scope>NUCLEOTIDE SEQUENCE [LARGE SCALE GENOMIC DNA]</scope>
    <source>
        <strain evidence="6">CT-1</strain>
    </source>
</reference>
<organism evidence="6 7">
    <name type="scientific">Spiroplasma taiwanense CT-1</name>
    <dbReference type="NCBI Taxonomy" id="1276220"/>
    <lineage>
        <taxon>Bacteria</taxon>
        <taxon>Bacillati</taxon>
        <taxon>Mycoplasmatota</taxon>
        <taxon>Mollicutes</taxon>
        <taxon>Entomoplasmatales</taxon>
        <taxon>Spiroplasmataceae</taxon>
        <taxon>Spiroplasma</taxon>
    </lineage>
</organism>
<dbReference type="GO" id="GO:0005524">
    <property type="term" value="F:ATP binding"/>
    <property type="evidence" value="ECO:0007669"/>
    <property type="project" value="UniProtKB-KW"/>
</dbReference>
<dbReference type="GO" id="GO:0050515">
    <property type="term" value="F:4-(cytidine 5'-diphospho)-2-C-methyl-D-erythritol kinase activity"/>
    <property type="evidence" value="ECO:0007669"/>
    <property type="project" value="TreeGrafter"/>
</dbReference>
<evidence type="ECO:0000256" key="4">
    <source>
        <dbReference type="ARBA" id="ARBA00022840"/>
    </source>
</evidence>
<dbReference type="KEGG" id="stai:STAIW_v1c10920"/>
<gene>
    <name evidence="6" type="primary">ispE</name>
    <name evidence="6" type="ORF">STAIW_v1c10920</name>
</gene>
<evidence type="ECO:0000313" key="6">
    <source>
        <dbReference type="EMBL" id="AGR41675.1"/>
    </source>
</evidence>
<sequence length="225" mass="26105">MIKSYAKVNLFLKVYKLKGKYHKIKSLFTIVENLYDEIVINKNKLKMDKIKCNIKKLETENFIYKVLEILRKHKVIKNFYSITLKKNIPLGSGLGGGSSNAISVAKAFTNNKKILKKIAKKIGMDCYFFIKEFNTAYVKGYGNRVYKRRTRVIIKKENLIFTNIEVDTKLVYSQFDKIESWKNRKEQNMLTIPALSLYPELVKFANLGFMSGSGSTFIKNNKNKP</sequence>
<dbReference type="PANTHER" id="PTHR43527">
    <property type="entry name" value="4-DIPHOSPHOCYTIDYL-2-C-METHYL-D-ERYTHRITOL KINASE, CHLOROPLASTIC"/>
    <property type="match status" value="1"/>
</dbReference>
<dbReference type="Proteomes" id="UP000014984">
    <property type="component" value="Chromosome"/>
</dbReference>
<keyword evidence="7" id="KW-1185">Reference proteome</keyword>
<evidence type="ECO:0000313" key="7">
    <source>
        <dbReference type="Proteomes" id="UP000014984"/>
    </source>
</evidence>
<protein>
    <submittedName>
        <fullName evidence="6">4-diphosphocytidyl-2-C-methyl-D-erythritol kinase</fullName>
    </submittedName>
</protein>
<keyword evidence="2" id="KW-0547">Nucleotide-binding</keyword>
<dbReference type="InterPro" id="IPR020568">
    <property type="entry name" value="Ribosomal_Su5_D2-typ_SF"/>
</dbReference>
<dbReference type="STRING" id="1276220.STAIW_v1c10920"/>
<evidence type="ECO:0000256" key="3">
    <source>
        <dbReference type="ARBA" id="ARBA00022777"/>
    </source>
</evidence>
<dbReference type="InterPro" id="IPR036554">
    <property type="entry name" value="GHMP_kinase_C_sf"/>
</dbReference>
<dbReference type="EMBL" id="CP005074">
    <property type="protein sequence ID" value="AGR41675.1"/>
    <property type="molecule type" value="Genomic_DNA"/>
</dbReference>
<dbReference type="PATRIC" id="fig|1276220.3.peg.1108"/>
<dbReference type="eggNOG" id="COG1947">
    <property type="taxonomic scope" value="Bacteria"/>
</dbReference>
<keyword evidence="1" id="KW-0808">Transferase</keyword>
<proteinExistence type="predicted"/>
<dbReference type="InterPro" id="IPR006204">
    <property type="entry name" value="GHMP_kinase_N_dom"/>
</dbReference>
<dbReference type="SUPFAM" id="SSF54211">
    <property type="entry name" value="Ribosomal protein S5 domain 2-like"/>
    <property type="match status" value="1"/>
</dbReference>
<dbReference type="InterPro" id="IPR014721">
    <property type="entry name" value="Ribsml_uS5_D2-typ_fold_subgr"/>
</dbReference>
<dbReference type="PANTHER" id="PTHR43527:SF2">
    <property type="entry name" value="4-DIPHOSPHOCYTIDYL-2-C-METHYL-D-ERYTHRITOL KINASE, CHLOROPLASTIC"/>
    <property type="match status" value="1"/>
</dbReference>
<dbReference type="SUPFAM" id="SSF55060">
    <property type="entry name" value="GHMP Kinase, C-terminal domain"/>
    <property type="match status" value="1"/>
</dbReference>
<keyword evidence="4" id="KW-0067">ATP-binding</keyword>
<name>S5MIF0_9MOLU</name>
<keyword evidence="3 6" id="KW-0418">Kinase</keyword>
<dbReference type="AlphaFoldDB" id="S5MIF0"/>